<feature type="compositionally biased region" description="Polar residues" evidence="1">
    <location>
        <begin position="34"/>
        <end position="47"/>
    </location>
</feature>
<reference evidence="2 3" key="1">
    <citation type="journal article" date="2019" name="Mol. Biol. Evol.">
        <title>Blast fungal genomes show frequent chromosomal changes, gene gains and losses, and effector gene turnover.</title>
        <authorList>
            <person name="Gomez Luciano L.B."/>
            <person name="Jason Tsai I."/>
            <person name="Chuma I."/>
            <person name="Tosa Y."/>
            <person name="Chen Y.H."/>
            <person name="Li J.Y."/>
            <person name="Li M.Y."/>
            <person name="Jade Lu M.Y."/>
            <person name="Nakayashiki H."/>
            <person name="Li W.H."/>
        </authorList>
    </citation>
    <scope>NUCLEOTIDE SEQUENCE [LARGE SCALE GENOMIC DNA]</scope>
    <source>
        <strain evidence="2">MZ5-1-6</strain>
    </source>
</reference>
<dbReference type="Proteomes" id="UP000294847">
    <property type="component" value="Chromosome 2"/>
</dbReference>
<sequence>MSSPASDSGPDSPVETLPSSPVVDGSRQPERSVQRSTATAPANSPRTPANVRRAAGSNVLEGNSDDEEYAAPEQRVPACLPCIKSSRITGILDCRPHPAGAACNRCSRYKKSLCDHGEELHARNPLLRRRLHDLQRTMDGGRHIASPKMLATRDANNKIIQSGHNAKMTDEFNLAHAAYMREYDRLRDTEASGATSGLGGPNALSLVHRSGGSKAAQQLTIGLAQGLKYMEERNNERHQQLLEIQRESAAAQRETNTAILALATATQARPEPRPARYLPAPPPRPLRPVYGPPVAAPRPRPGPYERFDQLRRGPPPPPAPAAQAPARDPPSPSEPAARPVAAAQAPVAPPRPAAAPQLRVRYDEDAPEYREYYESDPREYDQYEDGQYDQYDQYEQ</sequence>
<organism evidence="2 3">
    <name type="scientific">Pyricularia oryzae</name>
    <name type="common">Rice blast fungus</name>
    <name type="synonym">Magnaporthe oryzae</name>
    <dbReference type="NCBI Taxonomy" id="318829"/>
    <lineage>
        <taxon>Eukaryota</taxon>
        <taxon>Fungi</taxon>
        <taxon>Dikarya</taxon>
        <taxon>Ascomycota</taxon>
        <taxon>Pezizomycotina</taxon>
        <taxon>Sordariomycetes</taxon>
        <taxon>Sordariomycetidae</taxon>
        <taxon>Magnaporthales</taxon>
        <taxon>Pyriculariaceae</taxon>
        <taxon>Pyricularia</taxon>
    </lineage>
</organism>
<feature type="compositionally biased region" description="Pro residues" evidence="1">
    <location>
        <begin position="279"/>
        <end position="302"/>
    </location>
</feature>
<feature type="region of interest" description="Disordered" evidence="1">
    <location>
        <begin position="1"/>
        <end position="69"/>
    </location>
</feature>
<dbReference type="EMBL" id="CP034205">
    <property type="protein sequence ID" value="QBZ57594.1"/>
    <property type="molecule type" value="Genomic_DNA"/>
</dbReference>
<feature type="compositionally biased region" description="Low complexity" evidence="1">
    <location>
        <begin position="1"/>
        <end position="13"/>
    </location>
</feature>
<feature type="compositionally biased region" description="Low complexity" evidence="1">
    <location>
        <begin position="334"/>
        <end position="346"/>
    </location>
</feature>
<evidence type="ECO:0000256" key="1">
    <source>
        <dbReference type="SAM" id="MobiDB-lite"/>
    </source>
</evidence>
<feature type="region of interest" description="Disordered" evidence="1">
    <location>
        <begin position="264"/>
        <end position="396"/>
    </location>
</feature>
<feature type="compositionally biased region" description="Acidic residues" evidence="1">
    <location>
        <begin position="382"/>
        <end position="396"/>
    </location>
</feature>
<protein>
    <submittedName>
        <fullName evidence="2">Uncharacterized protein</fullName>
    </submittedName>
</protein>
<evidence type="ECO:0000313" key="3">
    <source>
        <dbReference type="Proteomes" id="UP000294847"/>
    </source>
</evidence>
<feature type="compositionally biased region" description="Basic and acidic residues" evidence="1">
    <location>
        <begin position="360"/>
        <end position="381"/>
    </location>
</feature>
<name>A0A4P7NBI1_PYROR</name>
<gene>
    <name evidence="2" type="ORF">PoMZ_02525</name>
</gene>
<accession>A0A4P7NBI1</accession>
<evidence type="ECO:0000313" key="2">
    <source>
        <dbReference type="EMBL" id="QBZ57594.1"/>
    </source>
</evidence>
<proteinExistence type="predicted"/>
<dbReference type="AlphaFoldDB" id="A0A4P7NBI1"/>